<dbReference type="EMBL" id="FUEG01000050">
    <property type="protein sequence ID" value="SJL17946.1"/>
    <property type="molecule type" value="Genomic_DNA"/>
</dbReference>
<sequence>MSYFEDWWKDYLGYGSYERCRDIWVRYHHLNSVSYLLFYFTITPLPTPSDAKDQGRQRTKSDSERAGNRDATTWDIVCMLNGAAGSSYAVVARFPVYFAPARGQVHIRLYYRLWALATHEHAYGHPLFRYLCLYEEI</sequence>
<evidence type="ECO:0000313" key="1">
    <source>
        <dbReference type="EMBL" id="SJL17946.1"/>
    </source>
</evidence>
<protein>
    <submittedName>
        <fullName evidence="1">Uncharacterized protein</fullName>
    </submittedName>
</protein>
<name>A0A284SAD1_ARMOS</name>
<dbReference type="Proteomes" id="UP000219338">
    <property type="component" value="Unassembled WGS sequence"/>
</dbReference>
<dbReference type="OrthoDB" id="10507247at2759"/>
<reference evidence="2" key="1">
    <citation type="journal article" date="2017" name="Nat. Ecol. Evol.">
        <title>Genome expansion and lineage-specific genetic innovations in the forest pathogenic fungi Armillaria.</title>
        <authorList>
            <person name="Sipos G."/>
            <person name="Prasanna A.N."/>
            <person name="Walter M.C."/>
            <person name="O'Connor E."/>
            <person name="Balint B."/>
            <person name="Krizsan K."/>
            <person name="Kiss B."/>
            <person name="Hess J."/>
            <person name="Varga T."/>
            <person name="Slot J."/>
            <person name="Riley R."/>
            <person name="Boka B."/>
            <person name="Rigling D."/>
            <person name="Barry K."/>
            <person name="Lee J."/>
            <person name="Mihaltcheva S."/>
            <person name="LaButti K."/>
            <person name="Lipzen A."/>
            <person name="Waldron R."/>
            <person name="Moloney N.M."/>
            <person name="Sperisen C."/>
            <person name="Kredics L."/>
            <person name="Vagvoelgyi C."/>
            <person name="Patrignani A."/>
            <person name="Fitzpatrick D."/>
            <person name="Nagy I."/>
            <person name="Doyle S."/>
            <person name="Anderson J.B."/>
            <person name="Grigoriev I.V."/>
            <person name="Gueldener U."/>
            <person name="Muensterkoetter M."/>
            <person name="Nagy L.G."/>
        </authorList>
    </citation>
    <scope>NUCLEOTIDE SEQUENCE [LARGE SCALE GENOMIC DNA]</scope>
    <source>
        <strain evidence="2">C18/9</strain>
    </source>
</reference>
<gene>
    <name evidence="1" type="ORF">ARMOST_21517</name>
</gene>
<keyword evidence="2" id="KW-1185">Reference proteome</keyword>
<organism evidence="1 2">
    <name type="scientific">Armillaria ostoyae</name>
    <name type="common">Armillaria root rot fungus</name>
    <dbReference type="NCBI Taxonomy" id="47428"/>
    <lineage>
        <taxon>Eukaryota</taxon>
        <taxon>Fungi</taxon>
        <taxon>Dikarya</taxon>
        <taxon>Basidiomycota</taxon>
        <taxon>Agaricomycotina</taxon>
        <taxon>Agaricomycetes</taxon>
        <taxon>Agaricomycetidae</taxon>
        <taxon>Agaricales</taxon>
        <taxon>Marasmiineae</taxon>
        <taxon>Physalacriaceae</taxon>
        <taxon>Armillaria</taxon>
    </lineage>
</organism>
<evidence type="ECO:0000313" key="2">
    <source>
        <dbReference type="Proteomes" id="UP000219338"/>
    </source>
</evidence>
<proteinExistence type="predicted"/>
<accession>A0A284SAD1</accession>
<dbReference type="AlphaFoldDB" id="A0A284SAD1"/>